<organism evidence="2 3">
    <name type="scientific">Elysia marginata</name>
    <dbReference type="NCBI Taxonomy" id="1093978"/>
    <lineage>
        <taxon>Eukaryota</taxon>
        <taxon>Metazoa</taxon>
        <taxon>Spiralia</taxon>
        <taxon>Lophotrochozoa</taxon>
        <taxon>Mollusca</taxon>
        <taxon>Gastropoda</taxon>
        <taxon>Heterobranchia</taxon>
        <taxon>Euthyneura</taxon>
        <taxon>Panpulmonata</taxon>
        <taxon>Sacoglossa</taxon>
        <taxon>Placobranchoidea</taxon>
        <taxon>Plakobranchidae</taxon>
        <taxon>Elysia</taxon>
    </lineage>
</organism>
<sequence length="186" mass="21080">MKSFVAAVFLLMTSQALCANVCQLPQSESMFYLTSSMSDFYVANDFDQGKVLTVYGSNPHGDSYFYVDLASGYTYYNTSEAGCRFFKYTPEQNGIFDQCLPDDASPERLGEVDFYFMTPPKFEWLVGMKPVPDTSFYYRVFSRFSHEQVTDSATTFGVLYKFSPGISDSTVFDKDFSECVETSFTS</sequence>
<dbReference type="EMBL" id="BMAT01010952">
    <property type="protein sequence ID" value="GFR63885.1"/>
    <property type="molecule type" value="Genomic_DNA"/>
</dbReference>
<feature type="chain" id="PRO_5043539821" evidence="1">
    <location>
        <begin position="19"/>
        <end position="186"/>
    </location>
</feature>
<dbReference type="Proteomes" id="UP000762676">
    <property type="component" value="Unassembled WGS sequence"/>
</dbReference>
<accession>A0AAV4ETG9</accession>
<evidence type="ECO:0000313" key="2">
    <source>
        <dbReference type="EMBL" id="GFR63885.1"/>
    </source>
</evidence>
<comment type="caution">
    <text evidence="2">The sequence shown here is derived from an EMBL/GenBank/DDBJ whole genome shotgun (WGS) entry which is preliminary data.</text>
</comment>
<name>A0AAV4ETG9_9GAST</name>
<dbReference type="AlphaFoldDB" id="A0AAV4ETG9"/>
<proteinExistence type="predicted"/>
<keyword evidence="3" id="KW-1185">Reference proteome</keyword>
<protein>
    <submittedName>
        <fullName evidence="2">Uncharacterized protein</fullName>
    </submittedName>
</protein>
<keyword evidence="1" id="KW-0732">Signal</keyword>
<reference evidence="2 3" key="1">
    <citation type="journal article" date="2021" name="Elife">
        <title>Chloroplast acquisition without the gene transfer in kleptoplastic sea slugs, Plakobranchus ocellatus.</title>
        <authorList>
            <person name="Maeda T."/>
            <person name="Takahashi S."/>
            <person name="Yoshida T."/>
            <person name="Shimamura S."/>
            <person name="Takaki Y."/>
            <person name="Nagai Y."/>
            <person name="Toyoda A."/>
            <person name="Suzuki Y."/>
            <person name="Arimoto A."/>
            <person name="Ishii H."/>
            <person name="Satoh N."/>
            <person name="Nishiyama T."/>
            <person name="Hasebe M."/>
            <person name="Maruyama T."/>
            <person name="Minagawa J."/>
            <person name="Obokata J."/>
            <person name="Shigenobu S."/>
        </authorList>
    </citation>
    <scope>NUCLEOTIDE SEQUENCE [LARGE SCALE GENOMIC DNA]</scope>
</reference>
<evidence type="ECO:0000313" key="3">
    <source>
        <dbReference type="Proteomes" id="UP000762676"/>
    </source>
</evidence>
<evidence type="ECO:0000256" key="1">
    <source>
        <dbReference type="SAM" id="SignalP"/>
    </source>
</evidence>
<gene>
    <name evidence="2" type="ORF">ElyMa_005493400</name>
</gene>
<feature type="signal peptide" evidence="1">
    <location>
        <begin position="1"/>
        <end position="18"/>
    </location>
</feature>